<keyword evidence="3" id="KW-1185">Reference proteome</keyword>
<dbReference type="Gene3D" id="3.30.420.40">
    <property type="match status" value="2"/>
</dbReference>
<dbReference type="InterPro" id="IPR004000">
    <property type="entry name" value="Actin"/>
</dbReference>
<accession>A0ABR1F200</accession>
<evidence type="ECO:0000256" key="1">
    <source>
        <dbReference type="RuleBase" id="RU000487"/>
    </source>
</evidence>
<name>A0ABR1F200_9ASCO</name>
<dbReference type="PANTHER" id="PTHR11937">
    <property type="entry name" value="ACTIN"/>
    <property type="match status" value="1"/>
</dbReference>
<comment type="caution">
    <text evidence="2">The sequence shown here is derived from an EMBL/GenBank/DDBJ whole genome shotgun (WGS) entry which is preliminary data.</text>
</comment>
<sequence>MPPFRDESIFVIATGSQTTKVQYGLPESLTPAQKVVSTRVYRTAQSGFSMEGAESDAVYPIKDGIIEDLEALQYLIGYLYRTTINLAPDATPFSPILMTSNSEWRPKQIESIISYVFNTLHVPAVTVIPESLAAVFSYASPTACVVNIGYEKTEITPVVDFCISDTAQEVFHGVGGKLINEELEALLPNLKPYQIEELKRSKIYEILSEISMGFFGEPSQPATTSLEDEGIVDVAAIVTSDNARELLAQREQQLQNGKQVELKNSEMPRNSFVDSTGNRIEVGTERFKGAEKLVEQLAQAIGRTIAKMDDITKRGDCWDNIVLVGGPTVIRGFVDAVLLSLQEHFLVNRTNTFSEIPSGINTPGGYGSPIGSAYGQMHTMGHGQVPTSIKIARLADYFLGWKGHTWENAQFLGCQIAAKQIFTPGIASIDGAYISKEDFAEYGAKQIWSLGLF</sequence>
<comment type="similarity">
    <text evidence="1">Belongs to the actin family.</text>
</comment>
<dbReference type="SMART" id="SM00268">
    <property type="entry name" value="ACTIN"/>
    <property type="match status" value="1"/>
</dbReference>
<dbReference type="RefSeq" id="XP_064766887.1">
    <property type="nucleotide sequence ID" value="XM_064915265.1"/>
</dbReference>
<dbReference type="Proteomes" id="UP001498771">
    <property type="component" value="Unassembled WGS sequence"/>
</dbReference>
<protein>
    <submittedName>
        <fullName evidence="2">Actin-domain-containing protein</fullName>
    </submittedName>
</protein>
<dbReference type="Pfam" id="PF00022">
    <property type="entry name" value="Actin"/>
    <property type="match status" value="1"/>
</dbReference>
<proteinExistence type="inferred from homology"/>
<dbReference type="Gene3D" id="3.90.640.60">
    <property type="match status" value="1"/>
</dbReference>
<dbReference type="EMBL" id="JBBJBU010000010">
    <property type="protein sequence ID" value="KAK7203854.1"/>
    <property type="molecule type" value="Genomic_DNA"/>
</dbReference>
<organism evidence="2 3">
    <name type="scientific">Myxozyma melibiosi</name>
    <dbReference type="NCBI Taxonomy" id="54550"/>
    <lineage>
        <taxon>Eukaryota</taxon>
        <taxon>Fungi</taxon>
        <taxon>Dikarya</taxon>
        <taxon>Ascomycota</taxon>
        <taxon>Saccharomycotina</taxon>
        <taxon>Lipomycetes</taxon>
        <taxon>Lipomycetales</taxon>
        <taxon>Lipomycetaceae</taxon>
        <taxon>Myxozyma</taxon>
    </lineage>
</organism>
<gene>
    <name evidence="2" type="ORF">BZA70DRAFT_62775</name>
</gene>
<dbReference type="SUPFAM" id="SSF53067">
    <property type="entry name" value="Actin-like ATPase domain"/>
    <property type="match status" value="2"/>
</dbReference>
<evidence type="ECO:0000313" key="2">
    <source>
        <dbReference type="EMBL" id="KAK7203854.1"/>
    </source>
</evidence>
<dbReference type="GeneID" id="90040777"/>
<reference evidence="2 3" key="1">
    <citation type="submission" date="2024-03" db="EMBL/GenBank/DDBJ databases">
        <title>Genome-scale model development and genomic sequencing of the oleaginous clade Lipomyces.</title>
        <authorList>
            <consortium name="Lawrence Berkeley National Laboratory"/>
            <person name="Czajka J.J."/>
            <person name="Han Y."/>
            <person name="Kim J."/>
            <person name="Mondo S.J."/>
            <person name="Hofstad B.A."/>
            <person name="Robles A."/>
            <person name="Haridas S."/>
            <person name="Riley R."/>
            <person name="LaButti K."/>
            <person name="Pangilinan J."/>
            <person name="Andreopoulos W."/>
            <person name="Lipzen A."/>
            <person name="Yan J."/>
            <person name="Wang M."/>
            <person name="Ng V."/>
            <person name="Grigoriev I.V."/>
            <person name="Spatafora J.W."/>
            <person name="Magnuson J.K."/>
            <person name="Baker S.E."/>
            <person name="Pomraning K.R."/>
        </authorList>
    </citation>
    <scope>NUCLEOTIDE SEQUENCE [LARGE SCALE GENOMIC DNA]</scope>
    <source>
        <strain evidence="2 3">Phaff 52-87</strain>
    </source>
</reference>
<evidence type="ECO:0000313" key="3">
    <source>
        <dbReference type="Proteomes" id="UP001498771"/>
    </source>
</evidence>
<dbReference type="InterPro" id="IPR043129">
    <property type="entry name" value="ATPase_NBD"/>
</dbReference>